<dbReference type="PANTHER" id="PTHR21601:SF0">
    <property type="entry name" value="PROTEIN SPA2-RELATED"/>
    <property type="match status" value="1"/>
</dbReference>
<dbReference type="SMART" id="SM00555">
    <property type="entry name" value="GIT"/>
    <property type="match status" value="2"/>
</dbReference>
<feature type="compositionally biased region" description="Polar residues" evidence="2">
    <location>
        <begin position="43"/>
        <end position="63"/>
    </location>
</feature>
<evidence type="ECO:0000256" key="2">
    <source>
        <dbReference type="SAM" id="MobiDB-lite"/>
    </source>
</evidence>
<organism evidence="4 5">
    <name type="scientific">Ramalina farinacea</name>
    <dbReference type="NCBI Taxonomy" id="258253"/>
    <lineage>
        <taxon>Eukaryota</taxon>
        <taxon>Fungi</taxon>
        <taxon>Dikarya</taxon>
        <taxon>Ascomycota</taxon>
        <taxon>Pezizomycotina</taxon>
        <taxon>Lecanoromycetes</taxon>
        <taxon>OSLEUM clade</taxon>
        <taxon>Lecanoromycetidae</taxon>
        <taxon>Lecanorales</taxon>
        <taxon>Lecanorineae</taxon>
        <taxon>Ramalinaceae</taxon>
        <taxon>Ramalina</taxon>
    </lineage>
</organism>
<feature type="compositionally biased region" description="Polar residues" evidence="2">
    <location>
        <begin position="724"/>
        <end position="739"/>
    </location>
</feature>
<proteinExistence type="predicted"/>
<reference evidence="4" key="1">
    <citation type="journal article" date="2023" name="Genome Biol. Evol.">
        <title>First Whole Genome Sequence and Flow Cytometry Genome Size Data for the Lichen-Forming Fungus Ramalina farinacea (Ascomycota).</title>
        <authorList>
            <person name="Llewellyn T."/>
            <person name="Mian S."/>
            <person name="Hill R."/>
            <person name="Leitch I.J."/>
            <person name="Gaya E."/>
        </authorList>
    </citation>
    <scope>NUCLEOTIDE SEQUENCE</scope>
    <source>
        <strain evidence="4">LIQ254RAFAR</strain>
    </source>
</reference>
<evidence type="ECO:0000313" key="4">
    <source>
        <dbReference type="EMBL" id="MDI1490187.1"/>
    </source>
</evidence>
<protein>
    <submittedName>
        <fullName evidence="4">Component of the polarisome</fullName>
    </submittedName>
</protein>
<feature type="compositionally biased region" description="Polar residues" evidence="2">
    <location>
        <begin position="12"/>
        <end position="27"/>
    </location>
</feature>
<feature type="coiled-coil region" evidence="1">
    <location>
        <begin position="490"/>
        <end position="517"/>
    </location>
</feature>
<evidence type="ECO:0000256" key="1">
    <source>
        <dbReference type="SAM" id="Coils"/>
    </source>
</evidence>
<comment type="caution">
    <text evidence="4">The sequence shown here is derived from an EMBL/GenBank/DDBJ whole genome shotgun (WGS) entry which is preliminary data.</text>
</comment>
<feature type="domain" description="GIT Spa2 homology (SHD)" evidence="3">
    <location>
        <begin position="138"/>
        <end position="168"/>
    </location>
</feature>
<accession>A0AA43TZF7</accession>
<keyword evidence="5" id="KW-1185">Reference proteome</keyword>
<dbReference type="InterPro" id="IPR056439">
    <property type="entry name" value="VBS_C3G9"/>
</dbReference>
<feature type="region of interest" description="Disordered" evidence="2">
    <location>
        <begin position="227"/>
        <end position="285"/>
    </location>
</feature>
<gene>
    <name evidence="4" type="primary">SPA2</name>
    <name evidence="4" type="ORF">OHK93_001387</name>
</gene>
<evidence type="ECO:0000259" key="3">
    <source>
        <dbReference type="SMART" id="SM00555"/>
    </source>
</evidence>
<dbReference type="GO" id="GO:0005826">
    <property type="term" value="C:actomyosin contractile ring"/>
    <property type="evidence" value="ECO:0007669"/>
    <property type="project" value="TreeGrafter"/>
</dbReference>
<keyword evidence="1" id="KW-0175">Coiled coil</keyword>
<feature type="compositionally biased region" description="Gly residues" evidence="2">
    <location>
        <begin position="265"/>
        <end position="274"/>
    </location>
</feature>
<dbReference type="GO" id="GO:0005078">
    <property type="term" value="F:MAP-kinase scaffold activity"/>
    <property type="evidence" value="ECO:0007669"/>
    <property type="project" value="TreeGrafter"/>
</dbReference>
<dbReference type="Pfam" id="PF08518">
    <property type="entry name" value="GIT_SHD"/>
    <property type="match status" value="2"/>
</dbReference>
<name>A0AA43TZF7_9LECA</name>
<dbReference type="Pfam" id="PF23742">
    <property type="entry name" value="VBS_C3G9"/>
    <property type="match status" value="1"/>
</dbReference>
<dbReference type="PANTHER" id="PTHR21601">
    <property type="entry name" value="SPA2 PROTEIN"/>
    <property type="match status" value="1"/>
</dbReference>
<dbReference type="InterPro" id="IPR013724">
    <property type="entry name" value="GIT_SHD"/>
</dbReference>
<dbReference type="GO" id="GO:1902716">
    <property type="term" value="C:cell cortex of growing cell tip"/>
    <property type="evidence" value="ECO:0007669"/>
    <property type="project" value="TreeGrafter"/>
</dbReference>
<feature type="region of interest" description="Disordered" evidence="2">
    <location>
        <begin position="717"/>
        <end position="745"/>
    </location>
</feature>
<evidence type="ECO:0000313" key="5">
    <source>
        <dbReference type="Proteomes" id="UP001161017"/>
    </source>
</evidence>
<feature type="domain" description="GIT Spa2 homology (SHD)" evidence="3">
    <location>
        <begin position="195"/>
        <end position="225"/>
    </location>
</feature>
<dbReference type="SUPFAM" id="SSF90257">
    <property type="entry name" value="Myosin rod fragments"/>
    <property type="match status" value="1"/>
</dbReference>
<feature type="region of interest" description="Disordered" evidence="2">
    <location>
        <begin position="666"/>
        <end position="686"/>
    </location>
</feature>
<dbReference type="EMBL" id="JAPUFD010000011">
    <property type="protein sequence ID" value="MDI1490187.1"/>
    <property type="molecule type" value="Genomic_DNA"/>
</dbReference>
<dbReference type="Proteomes" id="UP001161017">
    <property type="component" value="Unassembled WGS sequence"/>
</dbReference>
<dbReference type="AlphaFoldDB" id="A0AA43TZF7"/>
<feature type="region of interest" description="Disordered" evidence="2">
    <location>
        <begin position="1"/>
        <end position="105"/>
    </location>
</feature>
<feature type="coiled-coil region" evidence="1">
    <location>
        <begin position="329"/>
        <end position="419"/>
    </location>
</feature>
<sequence>MNGHTAGPPQLSPNGSEWSGFSHYNNSAPPPRSPGFGHHHNRSNLITPPISGSSNGTQVRMSNGMSGPRPDGSRPGGPSPPNSVGARSSYGTTMSSSDVRRRQTMPAEERLSQHYAILKRFLGQSLRDEKGNMKPNKARDKLLRLSGVQFQELSTDVYDELLRRQSAQGQQMNGPGQVPQYLLPKDNFHPKRNQARQKLATLPPPRFRDLATDVFYELERRYPNFAGRDIPRNGSPALGPPSRVGTPNGMRGSGYGPRNHSLSGQGPGPMGGLAGPEDPYGRPTAKQFQSNTIIPNKSTMVEDDDDDGLSDVYASRRDTTLTTRSAGVSEKDRKAIADFEAQVNELQTRIKGLEEKIQEKDTAIGDLNEQQSNAASERDRFSDLQSDLETRLQSVNELNTNMQSEIDRMRSEQAASERELRSQIDAMTSQAQGGTEWKSRYEALDQSHQEIRADLSRQEDVTSQVRQEAKGLLTEMKALSERGMESIKREEQLVNEVHQLENEVQEWKGRYTRAKAQARSTHTSSKIISAHTVDAGSMVNNAAFTSQDGVIKDAHVTRFQIAVDELLNSARTSEPQSVLSHVKSVIVAVRNITLDLDSTQARAEGDNERLQKIKGKISATANNLITAARNFAGARGLSPVSLLDAAASHLSSSIVEAIRIVKMRPSPMDKLDDDGNSDIAESPADYYGLSNGRFSGDSTYSIESKPQLSSRTFSIDGRQAAPNGLSNGASPKQGPTNHPSSKEGDVQELKNFLDSRTDTLRATLQSLISSIRTSAPPHDVLDSLASMTSTASQIIHQTARSVPEGSKAMDIADTLAQLVERMEDQGREGEQVNSESVWKEYVKELPPIGFEMAREVKELASWVDGEVNGRDFS</sequence>
<dbReference type="InterPro" id="IPR039892">
    <property type="entry name" value="Spa2/Sph1"/>
</dbReference>